<sequence length="168" mass="19247">MRLKVFHSAAAVYHAPSDLSGIGGMHREYIRATQAWHGGPARYDCIFVEREPEEEGFHALGVAQVRVFFSFEHNNVAYACAFVKWFETHGDSPCPDTGLWRVKPDFTARGRRMCSVIHIDSILRAAHLIGVYGDKFIPSHLRYHHSLDAFKLFYVNKFADHHAREIAY</sequence>
<dbReference type="EMBL" id="JADNYJ010000139">
    <property type="protein sequence ID" value="KAF8880571.1"/>
    <property type="molecule type" value="Genomic_DNA"/>
</dbReference>
<name>A0A9P5NEQ4_GYMJU</name>
<dbReference type="OrthoDB" id="3187773at2759"/>
<keyword evidence="2" id="KW-1185">Reference proteome</keyword>
<evidence type="ECO:0000313" key="2">
    <source>
        <dbReference type="Proteomes" id="UP000724874"/>
    </source>
</evidence>
<evidence type="ECO:0000313" key="1">
    <source>
        <dbReference type="EMBL" id="KAF8880571.1"/>
    </source>
</evidence>
<dbReference type="AlphaFoldDB" id="A0A9P5NEQ4"/>
<proteinExistence type="predicted"/>
<accession>A0A9P5NEQ4</accession>
<gene>
    <name evidence="1" type="ORF">CPB84DRAFT_1687555</name>
</gene>
<dbReference type="Proteomes" id="UP000724874">
    <property type="component" value="Unassembled WGS sequence"/>
</dbReference>
<organism evidence="1 2">
    <name type="scientific">Gymnopilus junonius</name>
    <name type="common">Spectacular rustgill mushroom</name>
    <name type="synonym">Gymnopilus spectabilis subsp. junonius</name>
    <dbReference type="NCBI Taxonomy" id="109634"/>
    <lineage>
        <taxon>Eukaryota</taxon>
        <taxon>Fungi</taxon>
        <taxon>Dikarya</taxon>
        <taxon>Basidiomycota</taxon>
        <taxon>Agaricomycotina</taxon>
        <taxon>Agaricomycetes</taxon>
        <taxon>Agaricomycetidae</taxon>
        <taxon>Agaricales</taxon>
        <taxon>Agaricineae</taxon>
        <taxon>Hymenogastraceae</taxon>
        <taxon>Gymnopilus</taxon>
    </lineage>
</organism>
<comment type="caution">
    <text evidence="1">The sequence shown here is derived from an EMBL/GenBank/DDBJ whole genome shotgun (WGS) entry which is preliminary data.</text>
</comment>
<reference evidence="1" key="1">
    <citation type="submission" date="2020-11" db="EMBL/GenBank/DDBJ databases">
        <authorList>
            <consortium name="DOE Joint Genome Institute"/>
            <person name="Ahrendt S."/>
            <person name="Riley R."/>
            <person name="Andreopoulos W."/>
            <person name="LaButti K."/>
            <person name="Pangilinan J."/>
            <person name="Ruiz-duenas F.J."/>
            <person name="Barrasa J.M."/>
            <person name="Sanchez-Garcia M."/>
            <person name="Camarero S."/>
            <person name="Miyauchi S."/>
            <person name="Serrano A."/>
            <person name="Linde D."/>
            <person name="Babiker R."/>
            <person name="Drula E."/>
            <person name="Ayuso-Fernandez I."/>
            <person name="Pacheco R."/>
            <person name="Padilla G."/>
            <person name="Ferreira P."/>
            <person name="Barriuso J."/>
            <person name="Kellner H."/>
            <person name="Castanera R."/>
            <person name="Alfaro M."/>
            <person name="Ramirez L."/>
            <person name="Pisabarro A.G."/>
            <person name="Kuo A."/>
            <person name="Tritt A."/>
            <person name="Lipzen A."/>
            <person name="He G."/>
            <person name="Yan M."/>
            <person name="Ng V."/>
            <person name="Cullen D."/>
            <person name="Martin F."/>
            <person name="Rosso M.-N."/>
            <person name="Henrissat B."/>
            <person name="Hibbett D."/>
            <person name="Martinez A.T."/>
            <person name="Grigoriev I.V."/>
        </authorList>
    </citation>
    <scope>NUCLEOTIDE SEQUENCE</scope>
    <source>
        <strain evidence="1">AH 44721</strain>
    </source>
</reference>
<protein>
    <submittedName>
        <fullName evidence="1">Uncharacterized protein</fullName>
    </submittedName>
</protein>